<dbReference type="AlphaFoldDB" id="A0A8X6X7C9"/>
<evidence type="ECO:0000313" key="1">
    <source>
        <dbReference type="EMBL" id="GFY47354.1"/>
    </source>
</evidence>
<protein>
    <submittedName>
        <fullName evidence="1">Uncharacterized protein</fullName>
    </submittedName>
</protein>
<dbReference type="Proteomes" id="UP000886998">
    <property type="component" value="Unassembled WGS sequence"/>
</dbReference>
<name>A0A8X6X7C9_9ARAC</name>
<comment type="caution">
    <text evidence="1">The sequence shown here is derived from an EMBL/GenBank/DDBJ whole genome shotgun (WGS) entry which is preliminary data.</text>
</comment>
<evidence type="ECO:0000313" key="2">
    <source>
        <dbReference type="Proteomes" id="UP000886998"/>
    </source>
</evidence>
<organism evidence="1 2">
    <name type="scientific">Trichonephila inaurata madagascariensis</name>
    <dbReference type="NCBI Taxonomy" id="2747483"/>
    <lineage>
        <taxon>Eukaryota</taxon>
        <taxon>Metazoa</taxon>
        <taxon>Ecdysozoa</taxon>
        <taxon>Arthropoda</taxon>
        <taxon>Chelicerata</taxon>
        <taxon>Arachnida</taxon>
        <taxon>Araneae</taxon>
        <taxon>Araneomorphae</taxon>
        <taxon>Entelegynae</taxon>
        <taxon>Araneoidea</taxon>
        <taxon>Nephilidae</taxon>
        <taxon>Trichonephila</taxon>
        <taxon>Trichonephila inaurata</taxon>
    </lineage>
</organism>
<keyword evidence="2" id="KW-1185">Reference proteome</keyword>
<gene>
    <name evidence="1" type="ORF">TNIN_94521</name>
</gene>
<reference evidence="1" key="1">
    <citation type="submission" date="2020-08" db="EMBL/GenBank/DDBJ databases">
        <title>Multicomponent nature underlies the extraordinary mechanical properties of spider dragline silk.</title>
        <authorList>
            <person name="Kono N."/>
            <person name="Nakamura H."/>
            <person name="Mori M."/>
            <person name="Yoshida Y."/>
            <person name="Ohtoshi R."/>
            <person name="Malay A.D."/>
            <person name="Moran D.A.P."/>
            <person name="Tomita M."/>
            <person name="Numata K."/>
            <person name="Arakawa K."/>
        </authorList>
    </citation>
    <scope>NUCLEOTIDE SEQUENCE</scope>
</reference>
<proteinExistence type="predicted"/>
<accession>A0A8X6X7C9</accession>
<dbReference type="EMBL" id="BMAV01005916">
    <property type="protein sequence ID" value="GFY47354.1"/>
    <property type="molecule type" value="Genomic_DNA"/>
</dbReference>
<sequence>MKSLQNDSVAVYACLPVDSLSGLAARRAGMSLAQQASFAYIWPTVVVVSDFEVALGIAGLIVDSFCYKFVNGLKRDKGHCEEDSYSF</sequence>